<reference evidence="8 9" key="1">
    <citation type="submission" date="2024-07" db="EMBL/GenBank/DDBJ databases">
        <authorList>
            <person name="Akdeniz Z."/>
        </authorList>
    </citation>
    <scope>NUCLEOTIDE SEQUENCE [LARGE SCALE GENOMIC DNA]</scope>
</reference>
<keyword evidence="9" id="KW-1185">Reference proteome</keyword>
<dbReference type="InterPro" id="IPR036259">
    <property type="entry name" value="MFS_trans_sf"/>
</dbReference>
<evidence type="ECO:0000256" key="3">
    <source>
        <dbReference type="ARBA" id="ARBA00022692"/>
    </source>
</evidence>
<dbReference type="InterPro" id="IPR005828">
    <property type="entry name" value="MFS_sugar_transport-like"/>
</dbReference>
<dbReference type="InterPro" id="IPR020846">
    <property type="entry name" value="MFS_dom"/>
</dbReference>
<evidence type="ECO:0000259" key="7">
    <source>
        <dbReference type="PROSITE" id="PS50850"/>
    </source>
</evidence>
<feature type="transmembrane region" description="Helical" evidence="6">
    <location>
        <begin position="107"/>
        <end position="127"/>
    </location>
</feature>
<dbReference type="EMBL" id="CAXDID020000031">
    <property type="protein sequence ID" value="CAL5994070.1"/>
    <property type="molecule type" value="Genomic_DNA"/>
</dbReference>
<feature type="domain" description="Major facilitator superfamily (MFS) profile" evidence="7">
    <location>
        <begin position="12"/>
        <end position="399"/>
    </location>
</feature>
<keyword evidence="4 6" id="KW-1133">Transmembrane helix</keyword>
<keyword evidence="2" id="KW-0813">Transport</keyword>
<sequence>MNSFIKIVSLSFLVANNYGGALSSMNSQILALYQQKSYVKFTITPIVDSLVTVSIIIGFMFGSIFASSFAKKFSKRNIGGIASLIALACNLLMIIPVHWGYLVVMRILSGAAIMTIMTLIPGWLFDLSTPAQRNVTSSSYQFFLCLGIFINSLTGLIIKDDPDKFWITFIYDSVINFLCSIVCFSIKDVKTEVYEESTTNLQENTLTLPFNSPKLLKSKITAVLFSLGAQISGINVVMMYATSIFQNLFNSPLSSVYGSLIAGGVNALGCLPSIPLIPKLKRKTILLSGWFLMNLGQVILIIGNVLNNQMMILAGSIVFLFGFEFGPGTMTMVVLGEIFPRQFTQQLNSLGYSVMWATNIIVILTFPFFKSIVWAAYVIYFVASLLCGIVLIFTMPETKGKSVKKIEAEILGQKDGEEGENLVDGQYTKEQEM</sequence>
<evidence type="ECO:0000256" key="4">
    <source>
        <dbReference type="ARBA" id="ARBA00022989"/>
    </source>
</evidence>
<feature type="transmembrane region" description="Helical" evidence="6">
    <location>
        <begin position="284"/>
        <end position="306"/>
    </location>
</feature>
<proteinExistence type="predicted"/>
<feature type="transmembrane region" description="Helical" evidence="6">
    <location>
        <begin position="257"/>
        <end position="277"/>
    </location>
</feature>
<feature type="transmembrane region" description="Helical" evidence="6">
    <location>
        <begin position="78"/>
        <end position="101"/>
    </location>
</feature>
<dbReference type="SUPFAM" id="SSF103473">
    <property type="entry name" value="MFS general substrate transporter"/>
    <property type="match status" value="1"/>
</dbReference>
<dbReference type="Gene3D" id="1.20.1250.20">
    <property type="entry name" value="MFS general substrate transporter like domains"/>
    <property type="match status" value="2"/>
</dbReference>
<feature type="transmembrane region" description="Helical" evidence="6">
    <location>
        <begin position="139"/>
        <end position="159"/>
    </location>
</feature>
<organism evidence="8 9">
    <name type="scientific">Hexamita inflata</name>
    <dbReference type="NCBI Taxonomy" id="28002"/>
    <lineage>
        <taxon>Eukaryota</taxon>
        <taxon>Metamonada</taxon>
        <taxon>Diplomonadida</taxon>
        <taxon>Hexamitidae</taxon>
        <taxon>Hexamitinae</taxon>
        <taxon>Hexamita</taxon>
    </lineage>
</organism>
<feature type="transmembrane region" description="Helical" evidence="6">
    <location>
        <begin position="347"/>
        <end position="368"/>
    </location>
</feature>
<protein>
    <submittedName>
        <fullName evidence="8">Hexose_transporter</fullName>
    </submittedName>
</protein>
<keyword evidence="5 6" id="KW-0472">Membrane</keyword>
<dbReference type="PROSITE" id="PS50850">
    <property type="entry name" value="MFS"/>
    <property type="match status" value="1"/>
</dbReference>
<keyword evidence="3 6" id="KW-0812">Transmembrane</keyword>
<name>A0ABP1HGK6_9EUKA</name>
<evidence type="ECO:0000256" key="1">
    <source>
        <dbReference type="ARBA" id="ARBA00004141"/>
    </source>
</evidence>
<feature type="transmembrane region" description="Helical" evidence="6">
    <location>
        <begin position="374"/>
        <end position="395"/>
    </location>
</feature>
<evidence type="ECO:0000313" key="9">
    <source>
        <dbReference type="Proteomes" id="UP001642409"/>
    </source>
</evidence>
<comment type="subcellular location">
    <subcellularLocation>
        <location evidence="1">Membrane</location>
        <topology evidence="1">Multi-pass membrane protein</topology>
    </subcellularLocation>
</comment>
<comment type="caution">
    <text evidence="8">The sequence shown here is derived from an EMBL/GenBank/DDBJ whole genome shotgun (WGS) entry which is preliminary data.</text>
</comment>
<dbReference type="PANTHER" id="PTHR23503:SF8">
    <property type="entry name" value="FACILITATED GLUCOSE TRANSPORTER PROTEIN 1"/>
    <property type="match status" value="1"/>
</dbReference>
<accession>A0ABP1HGK6</accession>
<feature type="transmembrane region" description="Helical" evidence="6">
    <location>
        <begin position="41"/>
        <end position="66"/>
    </location>
</feature>
<feature type="transmembrane region" description="Helical" evidence="6">
    <location>
        <begin position="222"/>
        <end position="245"/>
    </location>
</feature>
<dbReference type="InterPro" id="IPR045263">
    <property type="entry name" value="GLUT"/>
</dbReference>
<feature type="transmembrane region" description="Helical" evidence="6">
    <location>
        <begin position="165"/>
        <end position="186"/>
    </location>
</feature>
<gene>
    <name evidence="8" type="ORF">HINF_LOCUS13371</name>
</gene>
<evidence type="ECO:0000256" key="5">
    <source>
        <dbReference type="ARBA" id="ARBA00023136"/>
    </source>
</evidence>
<evidence type="ECO:0000313" key="8">
    <source>
        <dbReference type="EMBL" id="CAL5994070.1"/>
    </source>
</evidence>
<dbReference type="PANTHER" id="PTHR23503">
    <property type="entry name" value="SOLUTE CARRIER FAMILY 2"/>
    <property type="match status" value="1"/>
</dbReference>
<dbReference type="Proteomes" id="UP001642409">
    <property type="component" value="Unassembled WGS sequence"/>
</dbReference>
<feature type="transmembrane region" description="Helical" evidence="6">
    <location>
        <begin position="312"/>
        <end position="335"/>
    </location>
</feature>
<evidence type="ECO:0000256" key="2">
    <source>
        <dbReference type="ARBA" id="ARBA00022448"/>
    </source>
</evidence>
<dbReference type="Pfam" id="PF00083">
    <property type="entry name" value="Sugar_tr"/>
    <property type="match status" value="1"/>
</dbReference>
<evidence type="ECO:0000256" key="6">
    <source>
        <dbReference type="SAM" id="Phobius"/>
    </source>
</evidence>